<dbReference type="InterPro" id="IPR001763">
    <property type="entry name" value="Rhodanese-like_dom"/>
</dbReference>
<dbReference type="OrthoDB" id="9800872at2"/>
<dbReference type="PROSITE" id="PS50206">
    <property type="entry name" value="RHODANESE_3"/>
    <property type="match status" value="1"/>
</dbReference>
<dbReference type="SUPFAM" id="SSF52821">
    <property type="entry name" value="Rhodanese/Cell cycle control phosphatase"/>
    <property type="match status" value="1"/>
</dbReference>
<evidence type="ECO:0000259" key="2">
    <source>
        <dbReference type="PROSITE" id="PS50206"/>
    </source>
</evidence>
<dbReference type="HOGENOM" id="CLU_089574_1_3_9"/>
<protein>
    <submittedName>
        <fullName evidence="3">Rhodanese domain protein</fullName>
    </submittedName>
</protein>
<dbReference type="STRING" id="293826.Amet_0141"/>
<gene>
    <name evidence="3" type="ordered locus">Amet_0141</name>
</gene>
<evidence type="ECO:0000313" key="3">
    <source>
        <dbReference type="EMBL" id="ABR46380.1"/>
    </source>
</evidence>
<dbReference type="KEGG" id="amt:Amet_0141"/>
<dbReference type="EMBL" id="CP000724">
    <property type="protein sequence ID" value="ABR46380.1"/>
    <property type="molecule type" value="Genomic_DNA"/>
</dbReference>
<keyword evidence="1" id="KW-1133">Transmembrane helix</keyword>
<dbReference type="Gene3D" id="3.40.250.10">
    <property type="entry name" value="Rhodanese-like domain"/>
    <property type="match status" value="1"/>
</dbReference>
<feature type="transmembrane region" description="Helical" evidence="1">
    <location>
        <begin position="12"/>
        <end position="31"/>
    </location>
</feature>
<evidence type="ECO:0000313" key="4">
    <source>
        <dbReference type="Proteomes" id="UP000001572"/>
    </source>
</evidence>
<sequence length="148" mass="16770">MRIFLIKKRNLYIAVGVIIALIIGAIFFTAVTRDRTVSSQHLKYAYRNLLPEEANDLITNNPHVLILDVRSPEDYTQGHLHNALSVPYKELKGQLDEFAQENTYLVYSQSGKESTKAAKLLSESGFPRVFTLVGGYHKWPYGITKVSQ</sequence>
<dbReference type="Proteomes" id="UP000001572">
    <property type="component" value="Chromosome"/>
</dbReference>
<dbReference type="PANTHER" id="PTHR43031:SF16">
    <property type="entry name" value="OXIDOREDUCTASE"/>
    <property type="match status" value="1"/>
</dbReference>
<evidence type="ECO:0000256" key="1">
    <source>
        <dbReference type="SAM" id="Phobius"/>
    </source>
</evidence>
<dbReference type="InterPro" id="IPR050229">
    <property type="entry name" value="GlpE_sulfurtransferase"/>
</dbReference>
<dbReference type="eggNOG" id="COG0607">
    <property type="taxonomic scope" value="Bacteria"/>
</dbReference>
<dbReference type="Pfam" id="PF00581">
    <property type="entry name" value="Rhodanese"/>
    <property type="match status" value="1"/>
</dbReference>
<name>A6TJL2_ALKMQ</name>
<proteinExistence type="predicted"/>
<accession>A6TJL2</accession>
<dbReference type="PANTHER" id="PTHR43031">
    <property type="entry name" value="FAD-DEPENDENT OXIDOREDUCTASE"/>
    <property type="match status" value="1"/>
</dbReference>
<dbReference type="CDD" id="cd00158">
    <property type="entry name" value="RHOD"/>
    <property type="match status" value="1"/>
</dbReference>
<organism evidence="3 4">
    <name type="scientific">Alkaliphilus metalliredigens (strain QYMF)</name>
    <dbReference type="NCBI Taxonomy" id="293826"/>
    <lineage>
        <taxon>Bacteria</taxon>
        <taxon>Bacillati</taxon>
        <taxon>Bacillota</taxon>
        <taxon>Clostridia</taxon>
        <taxon>Peptostreptococcales</taxon>
        <taxon>Natronincolaceae</taxon>
        <taxon>Alkaliphilus</taxon>
    </lineage>
</organism>
<keyword evidence="1" id="KW-0472">Membrane</keyword>
<reference evidence="4" key="1">
    <citation type="journal article" date="2016" name="Genome Announc.">
        <title>Complete genome sequence of Alkaliphilus metalliredigens strain QYMF, an alkaliphilic and metal-reducing bacterium isolated from borax-contaminated leachate ponds.</title>
        <authorList>
            <person name="Hwang C."/>
            <person name="Copeland A."/>
            <person name="Lucas S."/>
            <person name="Lapidus A."/>
            <person name="Barry K."/>
            <person name="Detter J.C."/>
            <person name="Glavina Del Rio T."/>
            <person name="Hammon N."/>
            <person name="Israni S."/>
            <person name="Dalin E."/>
            <person name="Tice H."/>
            <person name="Pitluck S."/>
            <person name="Chertkov O."/>
            <person name="Brettin T."/>
            <person name="Bruce D."/>
            <person name="Han C."/>
            <person name="Schmutz J."/>
            <person name="Larimer F."/>
            <person name="Land M.L."/>
            <person name="Hauser L."/>
            <person name="Kyrpides N."/>
            <person name="Mikhailova N."/>
            <person name="Ye Q."/>
            <person name="Zhou J."/>
            <person name="Richardson P."/>
            <person name="Fields M.W."/>
        </authorList>
    </citation>
    <scope>NUCLEOTIDE SEQUENCE [LARGE SCALE GENOMIC DNA]</scope>
    <source>
        <strain evidence="4">QYMF</strain>
    </source>
</reference>
<keyword evidence="1" id="KW-0812">Transmembrane</keyword>
<dbReference type="RefSeq" id="WP_011971289.1">
    <property type="nucleotide sequence ID" value="NC_009633.1"/>
</dbReference>
<keyword evidence="4" id="KW-1185">Reference proteome</keyword>
<dbReference type="AlphaFoldDB" id="A6TJL2"/>
<feature type="domain" description="Rhodanese" evidence="2">
    <location>
        <begin position="60"/>
        <end position="145"/>
    </location>
</feature>
<dbReference type="SMART" id="SM00450">
    <property type="entry name" value="RHOD"/>
    <property type="match status" value="1"/>
</dbReference>
<dbReference type="InterPro" id="IPR036873">
    <property type="entry name" value="Rhodanese-like_dom_sf"/>
</dbReference>